<feature type="domain" description="Phosphohydrolase-associated" evidence="2">
    <location>
        <begin position="165"/>
        <end position="207"/>
    </location>
</feature>
<evidence type="ECO:0000259" key="2">
    <source>
        <dbReference type="Pfam" id="PF13286"/>
    </source>
</evidence>
<sequence length="215" mass="24423">MRLMDTADEIAYSMSDIEDGLEKGILSIDDLIEVFGNDSFNETGPIRPFVSFKTQTINKAVDKAASSFVENIDAILSGEDISLIPEDSEVGDILEKVKKLAKDRIYTDEAAESVELAGRSVIKGLLNHFGELLRLKEEEFSSIFHNDGKLIKKNNLDFQARLFRRLPRSYREKYTSAPHEDETKRRAHLLVDFISGMTDDFALETYQILEGIRIR</sequence>
<proteinExistence type="predicted"/>
<evidence type="ECO:0000313" key="4">
    <source>
        <dbReference type="Proteomes" id="UP000028530"/>
    </source>
</evidence>
<dbReference type="InterPro" id="IPR027432">
    <property type="entry name" value="dGTP_triphosphohydrolase_C"/>
</dbReference>
<dbReference type="SUPFAM" id="SSF109604">
    <property type="entry name" value="HD-domain/PDEase-like"/>
    <property type="match status" value="1"/>
</dbReference>
<organism evidence="3 4">
    <name type="scientific">Ectopseudomonas mendocina S5.2</name>
    <dbReference type="NCBI Taxonomy" id="1225174"/>
    <lineage>
        <taxon>Bacteria</taxon>
        <taxon>Pseudomonadati</taxon>
        <taxon>Pseudomonadota</taxon>
        <taxon>Gammaproteobacteria</taxon>
        <taxon>Pseudomonadales</taxon>
        <taxon>Pseudomonadaceae</taxon>
        <taxon>Ectopseudomonas</taxon>
    </lineage>
</organism>
<dbReference type="Proteomes" id="UP000028530">
    <property type="component" value="Chromosome"/>
</dbReference>
<accession>A0ABN4J037</accession>
<dbReference type="EMBL" id="CP013124">
    <property type="protein sequence ID" value="ALN21445.1"/>
    <property type="molecule type" value="Genomic_DNA"/>
</dbReference>
<dbReference type="Pfam" id="PF13286">
    <property type="entry name" value="HD_assoc"/>
    <property type="match status" value="1"/>
</dbReference>
<keyword evidence="1" id="KW-0378">Hydrolase</keyword>
<dbReference type="Gene3D" id="1.10.3550.10">
    <property type="entry name" value="eoxyguanosinetriphosphate triphosphohydrolase domain-like"/>
    <property type="match status" value="1"/>
</dbReference>
<dbReference type="InterPro" id="IPR026875">
    <property type="entry name" value="PHydrolase_assoc_dom"/>
</dbReference>
<gene>
    <name evidence="3" type="ORF">DW68_023235</name>
</gene>
<keyword evidence="4" id="KW-1185">Reference proteome</keyword>
<reference evidence="3 4" key="1">
    <citation type="submission" date="2015-11" db="EMBL/GenBank/DDBJ databases">
        <authorList>
            <person name="Chong T.M."/>
            <person name="Chan K.G."/>
            <person name="Dessaux Y."/>
        </authorList>
    </citation>
    <scope>NUCLEOTIDE SEQUENCE [LARGE SCALE GENOMIC DNA]</scope>
    <source>
        <strain evidence="3 4">S5.2</strain>
    </source>
</reference>
<evidence type="ECO:0000256" key="1">
    <source>
        <dbReference type="ARBA" id="ARBA00022801"/>
    </source>
</evidence>
<name>A0ABN4J037_ECTME</name>
<evidence type="ECO:0000313" key="3">
    <source>
        <dbReference type="EMBL" id="ALN21445.1"/>
    </source>
</evidence>
<protein>
    <recommendedName>
        <fullName evidence="2">Phosphohydrolase-associated domain-containing protein</fullName>
    </recommendedName>
</protein>